<name>A0A7R7EK68_9FIRM</name>
<dbReference type="InterPro" id="IPR011528">
    <property type="entry name" value="NERD"/>
</dbReference>
<dbReference type="AlphaFoldDB" id="A0A7R7EK68"/>
<protein>
    <recommendedName>
        <fullName evidence="1">NERD domain-containing protein</fullName>
    </recommendedName>
</protein>
<dbReference type="RefSeq" id="WP_271715512.1">
    <property type="nucleotide sequence ID" value="NZ_AP024169.1"/>
</dbReference>
<dbReference type="KEGG" id="ahb:bsdtb5_15740"/>
<sequence length="181" mass="21495">MEKYILILLIICYIIYSKYDKYKNYMANKPIGDIGENIVANKLMELDDNYIVNHNVHYGKSQIDHIVVCPTRKSVFVIETKNWRGIITGTYNENKWIQNKNGDIKYLDNPIKQNQYHCSQVKKVYPSYNIYNIVVFINNRNVPRSKYIIDINHLVDYINNISINTKYYNVPIYKMNPTTPR</sequence>
<evidence type="ECO:0000313" key="2">
    <source>
        <dbReference type="EMBL" id="BCN30279.1"/>
    </source>
</evidence>
<reference evidence="2 3" key="1">
    <citation type="submission" date="2020-11" db="EMBL/GenBank/DDBJ databases">
        <title>Draft genome sequencing of a Lachnospiraceae strain isolated from anoxic soil subjected to BSD treatment.</title>
        <authorList>
            <person name="Uek A."/>
            <person name="Tonouchi A."/>
        </authorList>
    </citation>
    <scope>NUCLEOTIDE SEQUENCE [LARGE SCALE GENOMIC DNA]</scope>
    <source>
        <strain evidence="2 3">TB5</strain>
    </source>
</reference>
<organism evidence="2 3">
    <name type="scientific">Anaeromicropila herbilytica</name>
    <dbReference type="NCBI Taxonomy" id="2785025"/>
    <lineage>
        <taxon>Bacteria</taxon>
        <taxon>Bacillati</taxon>
        <taxon>Bacillota</taxon>
        <taxon>Clostridia</taxon>
        <taxon>Lachnospirales</taxon>
        <taxon>Lachnospiraceae</taxon>
        <taxon>Anaeromicropila</taxon>
    </lineage>
</organism>
<evidence type="ECO:0000313" key="3">
    <source>
        <dbReference type="Proteomes" id="UP000595897"/>
    </source>
</evidence>
<dbReference type="EMBL" id="AP024169">
    <property type="protein sequence ID" value="BCN30279.1"/>
    <property type="molecule type" value="Genomic_DNA"/>
</dbReference>
<keyword evidence="3" id="KW-1185">Reference proteome</keyword>
<proteinExistence type="predicted"/>
<evidence type="ECO:0000259" key="1">
    <source>
        <dbReference type="PROSITE" id="PS50965"/>
    </source>
</evidence>
<gene>
    <name evidence="2" type="ORF">bsdtb5_15740</name>
</gene>
<dbReference type="PROSITE" id="PS50965">
    <property type="entry name" value="NERD"/>
    <property type="match status" value="1"/>
</dbReference>
<accession>A0A7R7EK68</accession>
<feature type="domain" description="NERD" evidence="1">
    <location>
        <begin position="31"/>
        <end position="144"/>
    </location>
</feature>
<dbReference type="Pfam" id="PF08378">
    <property type="entry name" value="NERD"/>
    <property type="match status" value="1"/>
</dbReference>
<dbReference type="Proteomes" id="UP000595897">
    <property type="component" value="Chromosome"/>
</dbReference>